<dbReference type="GO" id="GO:0004896">
    <property type="term" value="F:cytokine receptor activity"/>
    <property type="evidence" value="ECO:0007669"/>
    <property type="project" value="TreeGrafter"/>
</dbReference>
<evidence type="ECO:0000256" key="4">
    <source>
        <dbReference type="ARBA" id="ARBA00022989"/>
    </source>
</evidence>
<dbReference type="InterPro" id="IPR036116">
    <property type="entry name" value="FN3_sf"/>
</dbReference>
<proteinExistence type="predicted"/>
<dbReference type="PANTHER" id="PTHR23037:SF34">
    <property type="entry name" value="THROMBOPOIETIN RECEPTOR ISOFORM X1"/>
    <property type="match status" value="1"/>
</dbReference>
<keyword evidence="4 8" id="KW-1133">Transmembrane helix</keyword>
<accession>A0A315VCS9</accession>
<dbReference type="Proteomes" id="UP000250572">
    <property type="component" value="Unassembled WGS sequence"/>
</dbReference>
<dbReference type="STRING" id="33528.ENSGAFP00000014301"/>
<dbReference type="EMBL" id="NHOQ01001911">
    <property type="protein sequence ID" value="PWA21205.1"/>
    <property type="molecule type" value="Genomic_DNA"/>
</dbReference>
<evidence type="ECO:0000256" key="8">
    <source>
        <dbReference type="SAM" id="Phobius"/>
    </source>
</evidence>
<evidence type="ECO:0000259" key="9">
    <source>
        <dbReference type="Pfam" id="PF09067"/>
    </source>
</evidence>
<feature type="non-terminal residue" evidence="10">
    <location>
        <position position="569"/>
    </location>
</feature>
<evidence type="ECO:0000313" key="11">
    <source>
        <dbReference type="Proteomes" id="UP000250572"/>
    </source>
</evidence>
<keyword evidence="3" id="KW-0732">Signal</keyword>
<dbReference type="InterPro" id="IPR015152">
    <property type="entry name" value="Growth/epo_recpt_lig-bind"/>
</dbReference>
<dbReference type="GO" id="GO:0009897">
    <property type="term" value="C:external side of plasma membrane"/>
    <property type="evidence" value="ECO:0007669"/>
    <property type="project" value="TreeGrafter"/>
</dbReference>
<evidence type="ECO:0000256" key="6">
    <source>
        <dbReference type="ARBA" id="ARBA00023170"/>
    </source>
</evidence>
<protein>
    <recommendedName>
        <fullName evidence="9">Growth hormone/erythropoietin receptor ligand binding domain-containing protein</fullName>
    </recommendedName>
</protein>
<dbReference type="Pfam" id="PF09067">
    <property type="entry name" value="EpoR_lig-bind"/>
    <property type="match status" value="1"/>
</dbReference>
<comment type="caution">
    <text evidence="10">The sequence shown here is derived from an EMBL/GenBank/DDBJ whole genome shotgun (WGS) entry which is preliminary data.</text>
</comment>
<dbReference type="InterPro" id="IPR013783">
    <property type="entry name" value="Ig-like_fold"/>
</dbReference>
<reference evidence="10 11" key="1">
    <citation type="journal article" date="2018" name="G3 (Bethesda)">
        <title>A High-Quality Reference Genome for the Invasive Mosquitofish Gambusia affinis Using a Chicago Library.</title>
        <authorList>
            <person name="Hoffberg S.L."/>
            <person name="Troendle N.J."/>
            <person name="Glenn T.C."/>
            <person name="Mahmud O."/>
            <person name="Louha S."/>
            <person name="Chalopin D."/>
            <person name="Bennetzen J.L."/>
            <person name="Mauricio R."/>
        </authorList>
    </citation>
    <scope>NUCLEOTIDE SEQUENCE [LARGE SCALE GENOMIC DNA]</scope>
    <source>
        <strain evidence="10">NE01/NJP1002.9</strain>
        <tissue evidence="10">Muscle</tissue>
    </source>
</reference>
<gene>
    <name evidence="10" type="ORF">CCH79_00009468</name>
</gene>
<keyword evidence="6" id="KW-0675">Receptor</keyword>
<evidence type="ECO:0000256" key="2">
    <source>
        <dbReference type="ARBA" id="ARBA00022692"/>
    </source>
</evidence>
<evidence type="ECO:0000313" key="10">
    <source>
        <dbReference type="EMBL" id="PWA21205.1"/>
    </source>
</evidence>
<dbReference type="PANTHER" id="PTHR23037">
    <property type="entry name" value="CYTOKINE RECEPTOR"/>
    <property type="match status" value="1"/>
</dbReference>
<evidence type="ECO:0000256" key="1">
    <source>
        <dbReference type="ARBA" id="ARBA00004167"/>
    </source>
</evidence>
<evidence type="ECO:0000256" key="7">
    <source>
        <dbReference type="ARBA" id="ARBA00023180"/>
    </source>
</evidence>
<feature type="domain" description="Growth hormone/erythropoietin receptor ligand binding" evidence="9">
    <location>
        <begin position="20"/>
        <end position="119"/>
    </location>
</feature>
<organism evidence="10 11">
    <name type="scientific">Gambusia affinis</name>
    <name type="common">Western mosquitofish</name>
    <name type="synonym">Heterandria affinis</name>
    <dbReference type="NCBI Taxonomy" id="33528"/>
    <lineage>
        <taxon>Eukaryota</taxon>
        <taxon>Metazoa</taxon>
        <taxon>Chordata</taxon>
        <taxon>Craniata</taxon>
        <taxon>Vertebrata</taxon>
        <taxon>Euteleostomi</taxon>
        <taxon>Actinopterygii</taxon>
        <taxon>Neopterygii</taxon>
        <taxon>Teleostei</taxon>
        <taxon>Neoteleostei</taxon>
        <taxon>Acanthomorphata</taxon>
        <taxon>Ovalentaria</taxon>
        <taxon>Atherinomorphae</taxon>
        <taxon>Cyprinodontiformes</taxon>
        <taxon>Poeciliidae</taxon>
        <taxon>Poeciliinae</taxon>
        <taxon>Gambusia</taxon>
    </lineage>
</organism>
<keyword evidence="11" id="KW-1185">Reference proteome</keyword>
<keyword evidence="7" id="KW-0325">Glycoprotein</keyword>
<comment type="subcellular location">
    <subcellularLocation>
        <location evidence="1">Membrane</location>
        <topology evidence="1">Single-pass membrane protein</topology>
    </subcellularLocation>
</comment>
<keyword evidence="2 8" id="KW-0812">Transmembrane</keyword>
<dbReference type="Gene3D" id="2.60.40.10">
    <property type="entry name" value="Immunoglobulins"/>
    <property type="match status" value="3"/>
</dbReference>
<dbReference type="SUPFAM" id="SSF49265">
    <property type="entry name" value="Fibronectin type III"/>
    <property type="match status" value="3"/>
</dbReference>
<name>A0A315VCS9_GAMAF</name>
<evidence type="ECO:0000256" key="5">
    <source>
        <dbReference type="ARBA" id="ARBA00023136"/>
    </source>
</evidence>
<dbReference type="AlphaFoldDB" id="A0A315VCS9"/>
<evidence type="ECO:0000256" key="3">
    <source>
        <dbReference type="ARBA" id="ARBA00022729"/>
    </source>
</evidence>
<keyword evidence="5 8" id="KW-0472">Membrane</keyword>
<sequence>MCFDLMPFLHCNAEIEHNLSKQDVLLIQDEEDPKCFTRTMADFTCFFETTDNGTYDFLYNNEGEPSKKCEMSMHGTENGTFRHVCSFPLMDFFAYVGMEVKVVDLTKNITLYKRTVHVEDLCLLDPPSIVSLQPGDTGKDRSFLLSLEPGEEVEVQASVKCGNGLDAHPGYWSAWSKPARAIVPQSADDISLVCFTSDLQHVTCHWNGTKYAENDYKLFYTSSQPLNWTECQDDGNLSDTCSFHGDKSGAMKVKLSSTAAPLKRLFFSKEIELTKSIKSGSPSHLKGELINDKLCLEWEAPLPSLSDYMVYEVDVQIKAVEDFRITKQGNTSTCVRLSSEGQFSVKVRAKPDGSIYSGHWSDWSDVLSDMQLVWCFYVSILVITIGFITTILLYRRKLKLFFWPPVPNLEKVLQGFLTDINQQKWDPAVTSKLYFEETTSSVVEIMSAELPKLNKPTEEFDFLSSDGSFSIEEHGSSGSETLRDYVTLNKDLSILCLEENCYVYEQFKDGKDPEKGEELYTTCCCLKPCSCNNYFNHSYLPLSQSTDSLSKNINVGKDESNPYTNLSLD</sequence>
<feature type="transmembrane region" description="Helical" evidence="8">
    <location>
        <begin position="371"/>
        <end position="394"/>
    </location>
</feature>